<organism evidence="1 2">
    <name type="scientific">Aminithiophilus ramosus</name>
    <dbReference type="NCBI Taxonomy" id="3029084"/>
    <lineage>
        <taxon>Bacteria</taxon>
        <taxon>Thermotogati</taxon>
        <taxon>Synergistota</taxon>
        <taxon>Synergistia</taxon>
        <taxon>Synergistales</taxon>
        <taxon>Aminithiophilaceae</taxon>
        <taxon>Aminithiophilus</taxon>
    </lineage>
</organism>
<dbReference type="KEGG" id="aram:KAR29_11450"/>
<proteinExistence type="predicted"/>
<gene>
    <name evidence="1" type="ORF">KAR29_11450</name>
</gene>
<evidence type="ECO:0000313" key="2">
    <source>
        <dbReference type="Proteomes" id="UP000671879"/>
    </source>
</evidence>
<evidence type="ECO:0000313" key="1">
    <source>
        <dbReference type="EMBL" id="QTX31922.1"/>
    </source>
</evidence>
<sequence>MTVAIFCSVDSLCFEFPDNWIVAKFDEWVFYRRHFSKMGDHIAAVDIVAMDPERTLYLIEAKDYRRHKREDPKPIQDILVSKMTGTLSALLPASLNATNSEERDKAKEFVLPKKIRVVFHLEQPEKRSRLFPWSYDKANLVDILKKRVKPIDAHPWVRDGADMASRHDLWSVRDA</sequence>
<dbReference type="Proteomes" id="UP000671879">
    <property type="component" value="Chromosome"/>
</dbReference>
<protein>
    <submittedName>
        <fullName evidence="1">Uncharacterized protein</fullName>
    </submittedName>
</protein>
<name>A0A9Q7AN44_9BACT</name>
<dbReference type="RefSeq" id="WP_274373119.1">
    <property type="nucleotide sequence ID" value="NZ_CP072943.1"/>
</dbReference>
<keyword evidence="2" id="KW-1185">Reference proteome</keyword>
<reference evidence="2" key="1">
    <citation type="submission" date="2021-04" db="EMBL/GenBank/DDBJ databases">
        <title>A novel Synergistetes isolate from a pyrite-forming mixed culture.</title>
        <authorList>
            <person name="Bunk B."/>
            <person name="Sproer C."/>
            <person name="Spring S."/>
            <person name="Pester M."/>
        </authorList>
    </citation>
    <scope>NUCLEOTIDE SEQUENCE [LARGE SCALE GENOMIC DNA]</scope>
    <source>
        <strain evidence="2">J.5.4.2-T.3.5.2</strain>
    </source>
</reference>
<dbReference type="AlphaFoldDB" id="A0A9Q7AN44"/>
<dbReference type="EMBL" id="CP072943">
    <property type="protein sequence ID" value="QTX31922.1"/>
    <property type="molecule type" value="Genomic_DNA"/>
</dbReference>
<accession>A0A9Q7AN44</accession>